<evidence type="ECO:0000313" key="2">
    <source>
        <dbReference type="Proteomes" id="UP000595942"/>
    </source>
</evidence>
<dbReference type="AlphaFoldDB" id="A0AB37HC60"/>
<evidence type="ECO:0000313" key="1">
    <source>
        <dbReference type="EMBL" id="QQS82951.1"/>
    </source>
</evidence>
<dbReference type="Pfam" id="PF05866">
    <property type="entry name" value="RusA"/>
    <property type="match status" value="1"/>
</dbReference>
<dbReference type="GO" id="GO:0006281">
    <property type="term" value="P:DNA repair"/>
    <property type="evidence" value="ECO:0007669"/>
    <property type="project" value="InterPro"/>
</dbReference>
<dbReference type="GO" id="GO:0006310">
    <property type="term" value="P:DNA recombination"/>
    <property type="evidence" value="ECO:0007669"/>
    <property type="project" value="InterPro"/>
</dbReference>
<dbReference type="InterPro" id="IPR008822">
    <property type="entry name" value="Endonuclease_RusA-like"/>
</dbReference>
<organism evidence="1 2">
    <name type="scientific">Staphylococcus condimenti</name>
    <dbReference type="NCBI Taxonomy" id="70255"/>
    <lineage>
        <taxon>Bacteria</taxon>
        <taxon>Bacillati</taxon>
        <taxon>Bacillota</taxon>
        <taxon>Bacilli</taxon>
        <taxon>Bacillales</taxon>
        <taxon>Staphylococcaceae</taxon>
        <taxon>Staphylococcus</taxon>
    </lineage>
</organism>
<sequence>MEITFKLDIKVMGAVRMTRNGKWVNKNAQRYLAYKDEIRLQVNAYMKQNGLEMLRGPIHVDMKVYMAVPNSYSKKRKAACLNGE</sequence>
<proteinExistence type="predicted"/>
<dbReference type="KEGG" id="scv:A4G25_04535"/>
<reference evidence="1 2" key="1">
    <citation type="submission" date="2021-01" db="EMBL/GenBank/DDBJ databases">
        <title>FDA dAtabase for Regulatory Grade micrObial Sequences (FDA-ARGOS): Supporting development and validation of Infectious Disease Dx tests.</title>
        <authorList>
            <person name="Sproer C."/>
            <person name="Gronow S."/>
            <person name="Severitt S."/>
            <person name="Schroder I."/>
            <person name="Tallon L."/>
            <person name="Sadzewicz L."/>
            <person name="Zhao X."/>
            <person name="Boylan J."/>
            <person name="Ott S."/>
            <person name="Bowen H."/>
            <person name="Vavikolanu K."/>
            <person name="Mehta A."/>
            <person name="Aluvathingal J."/>
            <person name="Nadendla S."/>
            <person name="Lowell S."/>
            <person name="Myers T."/>
            <person name="Yan Y."/>
            <person name="Sichtig H."/>
        </authorList>
    </citation>
    <scope>NUCLEOTIDE SEQUENCE [LARGE SCALE GENOMIC DNA]</scope>
    <source>
        <strain evidence="1 2">FDAARGOS_1148</strain>
    </source>
</reference>
<dbReference type="EMBL" id="CP068073">
    <property type="protein sequence ID" value="QQS82951.1"/>
    <property type="molecule type" value="Genomic_DNA"/>
</dbReference>
<keyword evidence="2" id="KW-1185">Reference proteome</keyword>
<protein>
    <submittedName>
        <fullName evidence="1">RusA family crossover junction endodeoxyribonuclease</fullName>
    </submittedName>
</protein>
<name>A0AB37HC60_9STAP</name>
<accession>A0AB37HC60</accession>
<dbReference type="Proteomes" id="UP000595942">
    <property type="component" value="Chromosome"/>
</dbReference>
<gene>
    <name evidence="1" type="ORF">I6J05_01135</name>
</gene>
<dbReference type="GO" id="GO:0000287">
    <property type="term" value="F:magnesium ion binding"/>
    <property type="evidence" value="ECO:0007669"/>
    <property type="project" value="InterPro"/>
</dbReference>